<dbReference type="Gene3D" id="2.60.40.10">
    <property type="entry name" value="Immunoglobulins"/>
    <property type="match status" value="1"/>
</dbReference>
<evidence type="ECO:0000313" key="2">
    <source>
        <dbReference type="Proteomes" id="UP000784294"/>
    </source>
</evidence>
<evidence type="ECO:0008006" key="3">
    <source>
        <dbReference type="Google" id="ProtNLM"/>
    </source>
</evidence>
<feature type="non-terminal residue" evidence="1">
    <location>
        <position position="1"/>
    </location>
</feature>
<reference evidence="1" key="1">
    <citation type="submission" date="2018-11" db="EMBL/GenBank/DDBJ databases">
        <authorList>
            <consortium name="Pathogen Informatics"/>
        </authorList>
    </citation>
    <scope>NUCLEOTIDE SEQUENCE</scope>
</reference>
<proteinExistence type="predicted"/>
<dbReference type="Proteomes" id="UP000784294">
    <property type="component" value="Unassembled WGS sequence"/>
</dbReference>
<dbReference type="SUPFAM" id="SSF48726">
    <property type="entry name" value="Immunoglobulin"/>
    <property type="match status" value="1"/>
</dbReference>
<name>A0A3S5ABP1_9PLAT</name>
<protein>
    <recommendedName>
        <fullName evidence="3">Immunoglobulin I-set domain-containing protein</fullName>
    </recommendedName>
</protein>
<dbReference type="AlphaFoldDB" id="A0A3S5ABP1"/>
<dbReference type="InterPro" id="IPR013783">
    <property type="entry name" value="Ig-like_fold"/>
</dbReference>
<accession>A0A3S5ABP1</accession>
<evidence type="ECO:0000313" key="1">
    <source>
        <dbReference type="EMBL" id="VEL24948.1"/>
    </source>
</evidence>
<dbReference type="InterPro" id="IPR036179">
    <property type="entry name" value="Ig-like_dom_sf"/>
</dbReference>
<sequence length="167" mass="18474">PAVFIVTPSAQQRIPVGSSWITKVAFSGKPTPTISWRFSPALSEAVTAFTEDNSGSTRQLFSTSAKPNLRASEIVARETDEETGSFWKQTSGDLEKTEFFFSPEQKGELDEQNDEAIEEERFQFSDDGGLMVNLNVHPEDAGIYTVMVENPLGQDSFDINLEVTSSR</sequence>
<organism evidence="1 2">
    <name type="scientific">Protopolystoma xenopodis</name>
    <dbReference type="NCBI Taxonomy" id="117903"/>
    <lineage>
        <taxon>Eukaryota</taxon>
        <taxon>Metazoa</taxon>
        <taxon>Spiralia</taxon>
        <taxon>Lophotrochozoa</taxon>
        <taxon>Platyhelminthes</taxon>
        <taxon>Monogenea</taxon>
        <taxon>Polyopisthocotylea</taxon>
        <taxon>Polystomatidea</taxon>
        <taxon>Polystomatidae</taxon>
        <taxon>Protopolystoma</taxon>
    </lineage>
</organism>
<keyword evidence="2" id="KW-1185">Reference proteome</keyword>
<dbReference type="EMBL" id="CAAALY010070774">
    <property type="protein sequence ID" value="VEL24948.1"/>
    <property type="molecule type" value="Genomic_DNA"/>
</dbReference>
<comment type="caution">
    <text evidence="1">The sequence shown here is derived from an EMBL/GenBank/DDBJ whole genome shotgun (WGS) entry which is preliminary data.</text>
</comment>
<gene>
    <name evidence="1" type="ORF">PXEA_LOCUS18388</name>
</gene>